<accession>A0AAE6I7V7</accession>
<dbReference type="RefSeq" id="WP_061329862.1">
    <property type="nucleotide sequence ID" value="NZ_CP022405.1"/>
</dbReference>
<evidence type="ECO:0000256" key="1">
    <source>
        <dbReference type="SAM" id="Coils"/>
    </source>
</evidence>
<sequence length="105" mass="12444">MKYLFYEKETDTKAKFTLTYNVIPPEHMLNDGNYIVSDDILPKPELKENEYVVHYINPQTKEQSYEIYTKEKTQEEQDLRERLSTLEKSNAEMMNLIATMATPTE</sequence>
<proteinExistence type="predicted"/>
<evidence type="ECO:0000313" key="2">
    <source>
        <dbReference type="EMBL" id="QDY32653.1"/>
    </source>
</evidence>
<keyword evidence="1" id="KW-0175">Coiled coil</keyword>
<feature type="coiled-coil region" evidence="1">
    <location>
        <begin position="69"/>
        <end position="96"/>
    </location>
</feature>
<dbReference type="Proteomes" id="UP000962161">
    <property type="component" value="Chromosome"/>
</dbReference>
<evidence type="ECO:0000313" key="3">
    <source>
        <dbReference type="Proteomes" id="UP000962161"/>
    </source>
</evidence>
<organism evidence="2 3">
    <name type="scientific">Clostridium sporogenes</name>
    <dbReference type="NCBI Taxonomy" id="1509"/>
    <lineage>
        <taxon>Bacteria</taxon>
        <taxon>Bacillati</taxon>
        <taxon>Bacillota</taxon>
        <taxon>Clostridia</taxon>
        <taxon>Eubacteriales</taxon>
        <taxon>Clostridiaceae</taxon>
        <taxon>Clostridium</taxon>
    </lineage>
</organism>
<protein>
    <submittedName>
        <fullName evidence="2">Uncharacterized protein</fullName>
    </submittedName>
</protein>
<name>A0AAE6I7V7_CLOSG</name>
<dbReference type="EMBL" id="CP022405">
    <property type="protein sequence ID" value="QDY32653.1"/>
    <property type="molecule type" value="Genomic_DNA"/>
</dbReference>
<dbReference type="AlphaFoldDB" id="A0AAE6I7V7"/>
<reference evidence="2" key="1">
    <citation type="submission" date="2017-07" db="EMBL/GenBank/DDBJ databases">
        <title>Genome sequencing of BoNT-producing clostridia.</title>
        <authorList>
            <person name="Williamson C."/>
        </authorList>
    </citation>
    <scope>NUCLEOTIDE SEQUENCE</scope>
    <source>
        <strain evidence="2">AM553</strain>
    </source>
</reference>
<gene>
    <name evidence="2" type="ORF">CGS26_09910</name>
</gene>